<feature type="region of interest" description="Disordered" evidence="1">
    <location>
        <begin position="1"/>
        <end position="22"/>
    </location>
</feature>
<reference evidence="3 4" key="1">
    <citation type="journal article" date="2021" name="Elife">
        <title>Chloroplast acquisition without the gene transfer in kleptoplastic sea slugs, Plakobranchus ocellatus.</title>
        <authorList>
            <person name="Maeda T."/>
            <person name="Takahashi S."/>
            <person name="Yoshida T."/>
            <person name="Shimamura S."/>
            <person name="Takaki Y."/>
            <person name="Nagai Y."/>
            <person name="Toyoda A."/>
            <person name="Suzuki Y."/>
            <person name="Arimoto A."/>
            <person name="Ishii H."/>
            <person name="Satoh N."/>
            <person name="Nishiyama T."/>
            <person name="Hasebe M."/>
            <person name="Maruyama T."/>
            <person name="Minagawa J."/>
            <person name="Obokata J."/>
            <person name="Shigenobu S."/>
        </authorList>
    </citation>
    <scope>NUCLEOTIDE SEQUENCE [LARGE SCALE GENOMIC DNA]</scope>
</reference>
<comment type="caution">
    <text evidence="3">The sequence shown here is derived from an EMBL/GenBank/DDBJ whole genome shotgun (WGS) entry which is preliminary data.</text>
</comment>
<gene>
    <name evidence="3" type="ORF">PoB_007714600</name>
</gene>
<keyword evidence="2" id="KW-1133">Transmembrane helix</keyword>
<feature type="compositionally biased region" description="Basic and acidic residues" evidence="1">
    <location>
        <begin position="751"/>
        <end position="768"/>
    </location>
</feature>
<keyword evidence="2" id="KW-0812">Transmembrane</keyword>
<feature type="region of interest" description="Disordered" evidence="1">
    <location>
        <begin position="126"/>
        <end position="148"/>
    </location>
</feature>
<sequence length="1107" mass="123870">MADDGASFTKRRDTRSLRPARKAQPVHFRSILLEALDQQVKDRLSKVTRAKLEEHLGNCVIARQPVPSTDRTGHLQASNTPGDDNGQDKARQDCSRDSRLTHLKGNAAPFTATRRTLSFIPSRDREAWPGQMKRTCRSRNGQPSDQRETFTRVDKETILRDKRPLFSPIEPGAYKRLQMLTLKGEDLKEKPHTLEVHQNVASQKQPNKKDFEEKSLVSEGNIPNNTMDKNIDTSLPNCKGKLSVITSGRLAENTSKIGSENDEFSGRKKREVGLQKLRRTFTERKPPRSPVWDDCFHGDSWISVKGGQQCLHAIAGPKKCKCFVPLNSPTKLKENLKLERSAKKDDHEKEFLSPKKGKEQGVKASKNGNEMKEKLSPFRTTPCIRAQCDEEIKTQPSQVRAKLSRKDRCELNKSYFTSHFKKVSVEGKATSPPTTIGRRLTCIPSLPNSKRLSVLSSAQEKLKEKRATNQSLRTQTQCNKPELNQQAYNFYGESSSPLKTIDGMPPNVRSRKNQIITSTKSKQINVFTPNFKKIRFSSLSNSPDKQSPNRTLNDVANATNGPDYSLPYGKTHKQTLSHKPMRETSLKLPRNLSAKSASKWRGHSQEQFASPRELAQQKPNATPSHNPNMGQRLQSLSQPVKHLKMDVKGKGERTDPQADVIKPVRYDFSCKCCQSPINRKTGPLNKNHKSWPISKDENTQTRSNRLGINSVDVNVAGPDKNEEDKKIENQSSNEKARPNTDTNKNIRTHSKKESPISESKSIKDRRESASLKYTTAWKTTGGAQNGPILSTEQRAMARKVSSASKQTSRSSKSRHQPHTSPTVPASGGPRSEVNADFCGWLIEEPEVNSFATDSQWPNAVFCRFVAPEECSHKRRAETSSDLQSHTKRNSPYKEGFEREQDNDASGKSANTAGLAKLPMIFSRSHMALSKPKTKQGAFTLSKYRGKGKKCSSESIADGDEVCGDGELIRRRGENVFRISKKGSTAKDRKTGENSYSKSFNDLNIVVSPAKAISARKEEEEITLCELMESCNQTAMRLVGLSQSVCTLGTLIEKNHCAQLGPNSGKSGPKMALKQSGNDREKTKVYGYLMTALFMALQILAHYVFVRR</sequence>
<dbReference type="EMBL" id="BLXT01008617">
    <property type="protein sequence ID" value="GFO50641.1"/>
    <property type="molecule type" value="Genomic_DNA"/>
</dbReference>
<feature type="region of interest" description="Disordered" evidence="1">
    <location>
        <begin position="678"/>
        <end position="768"/>
    </location>
</feature>
<protein>
    <submittedName>
        <fullName evidence="3">Uncharacterized protein</fullName>
    </submittedName>
</protein>
<proteinExistence type="predicted"/>
<accession>A0AAV4E478</accession>
<name>A0AAV4E478_9GAST</name>
<dbReference type="AlphaFoldDB" id="A0AAV4E478"/>
<feature type="compositionally biased region" description="Basic and acidic residues" evidence="1">
    <location>
        <begin position="340"/>
        <end position="361"/>
    </location>
</feature>
<feature type="compositionally biased region" description="Polar residues" evidence="1">
    <location>
        <begin position="617"/>
        <end position="632"/>
    </location>
</feature>
<dbReference type="Proteomes" id="UP000735302">
    <property type="component" value="Unassembled WGS sequence"/>
</dbReference>
<feature type="compositionally biased region" description="Polar residues" evidence="1">
    <location>
        <begin position="66"/>
        <end position="82"/>
    </location>
</feature>
<keyword evidence="2" id="KW-0472">Membrane</keyword>
<evidence type="ECO:0000256" key="2">
    <source>
        <dbReference type="SAM" id="Phobius"/>
    </source>
</evidence>
<keyword evidence="4" id="KW-1185">Reference proteome</keyword>
<evidence type="ECO:0000256" key="1">
    <source>
        <dbReference type="SAM" id="MobiDB-lite"/>
    </source>
</evidence>
<feature type="compositionally biased region" description="Low complexity" evidence="1">
    <location>
        <begin position="799"/>
        <end position="810"/>
    </location>
</feature>
<evidence type="ECO:0000313" key="3">
    <source>
        <dbReference type="EMBL" id="GFO50641.1"/>
    </source>
</evidence>
<evidence type="ECO:0000313" key="4">
    <source>
        <dbReference type="Proteomes" id="UP000735302"/>
    </source>
</evidence>
<organism evidence="3 4">
    <name type="scientific">Plakobranchus ocellatus</name>
    <dbReference type="NCBI Taxonomy" id="259542"/>
    <lineage>
        <taxon>Eukaryota</taxon>
        <taxon>Metazoa</taxon>
        <taxon>Spiralia</taxon>
        <taxon>Lophotrochozoa</taxon>
        <taxon>Mollusca</taxon>
        <taxon>Gastropoda</taxon>
        <taxon>Heterobranchia</taxon>
        <taxon>Euthyneura</taxon>
        <taxon>Panpulmonata</taxon>
        <taxon>Sacoglossa</taxon>
        <taxon>Placobranchoidea</taxon>
        <taxon>Plakobranchidae</taxon>
        <taxon>Plakobranchus</taxon>
    </lineage>
</organism>
<feature type="compositionally biased region" description="Basic and acidic residues" evidence="1">
    <location>
        <begin position="86"/>
        <end position="98"/>
    </location>
</feature>
<feature type="region of interest" description="Disordered" evidence="1">
    <location>
        <begin position="874"/>
        <end position="908"/>
    </location>
</feature>
<feature type="compositionally biased region" description="Polar residues" evidence="1">
    <location>
        <begin position="537"/>
        <end position="562"/>
    </location>
</feature>
<feature type="region of interest" description="Disordered" evidence="1">
    <location>
        <begin position="63"/>
        <end position="98"/>
    </location>
</feature>
<feature type="transmembrane region" description="Helical" evidence="2">
    <location>
        <begin position="1084"/>
        <end position="1105"/>
    </location>
</feature>
<feature type="region of interest" description="Disordered" evidence="1">
    <location>
        <begin position="340"/>
        <end position="372"/>
    </location>
</feature>
<feature type="compositionally biased region" description="Basic and acidic residues" evidence="1">
    <location>
        <begin position="719"/>
        <end position="738"/>
    </location>
</feature>
<feature type="region of interest" description="Disordered" evidence="1">
    <location>
        <begin position="794"/>
        <end position="831"/>
    </location>
</feature>
<feature type="region of interest" description="Disordered" evidence="1">
    <location>
        <begin position="537"/>
        <end position="632"/>
    </location>
</feature>